<evidence type="ECO:0000256" key="1">
    <source>
        <dbReference type="ARBA" id="ARBA00022741"/>
    </source>
</evidence>
<keyword evidence="7" id="KW-1185">Reference proteome</keyword>
<dbReference type="PROSITE" id="PS00675">
    <property type="entry name" value="SIGMA54_INTERACT_1"/>
    <property type="match status" value="1"/>
</dbReference>
<dbReference type="InterPro" id="IPR002197">
    <property type="entry name" value="HTH_Fis"/>
</dbReference>
<evidence type="ECO:0000256" key="2">
    <source>
        <dbReference type="ARBA" id="ARBA00022840"/>
    </source>
</evidence>
<sequence>MVKLKDIKDVVQQFAEAGKAALGLDIEIIDEDRRFLAGTGRIKDILGKEIKRDGTISRIIFERNEDYLIVNDPGHDEMCIGCDRYGICQYRKAIYATIKYNGITIGVIGIGALSEAQENLILGHEREMLDFLDKIGKLIGTKVQEREILKQIDTYTKMMDTVFENINRGAVIVNKEFNIIKANQYILDRLCFDIESIQYKRLDDVFPGIIMDSNVGNLNKMQYEDLYYKNGNVKIDLLYASTPVFAQDELEFVLYFFEDYKVAKRFAISLTEKNDIITFKDIIGRDKVITDFIDKVKTVSMTNSTVMLIGETGTGKELFARSIHNESRRRTKPFVAINCGAMPETLIESELFGYEKGAFTGADKTGKHGKFYFADKGTLFLDEVENMPIYLQQKLLRVIERKEIDRIGSTSPISIDVRIIAATNVDLRELVERGEFREDLYHRLNVIPLKIPPLRDRGEDVLFISEYFIDKFSEKFNKKVLGLSDEVRDLFRKYRWKGNVRELQNTIEYAMNMVTEDYIDCSNLPAQFRENEDDNIKLKTLEEVEKEHIVKALDKYGWSEEGRIMAAKYLGTSRSTIYRKIKKYNLLD</sequence>
<dbReference type="InterPro" id="IPR003593">
    <property type="entry name" value="AAA+_ATPase"/>
</dbReference>
<dbReference type="InterPro" id="IPR025943">
    <property type="entry name" value="Sigma_54_int_dom_ATP-bd_2"/>
</dbReference>
<dbReference type="SUPFAM" id="SSF52540">
    <property type="entry name" value="P-loop containing nucleoside triphosphate hydrolases"/>
    <property type="match status" value="1"/>
</dbReference>
<evidence type="ECO:0000313" key="7">
    <source>
        <dbReference type="Proteomes" id="UP000184052"/>
    </source>
</evidence>
<feature type="domain" description="Sigma-54 factor interaction" evidence="5">
    <location>
        <begin position="282"/>
        <end position="512"/>
    </location>
</feature>
<dbReference type="InterPro" id="IPR025662">
    <property type="entry name" value="Sigma_54_int_dom_ATP-bd_1"/>
</dbReference>
<protein>
    <submittedName>
        <fullName evidence="6">Transcriptional regulator containing PAS, AAA-type ATPase, and DNA-binding Fis domains</fullName>
    </submittedName>
</protein>
<dbReference type="FunFam" id="3.40.50.300:FF:000006">
    <property type="entry name" value="DNA-binding transcriptional regulator NtrC"/>
    <property type="match status" value="1"/>
</dbReference>
<dbReference type="Pfam" id="PF00158">
    <property type="entry name" value="Sigma54_activat"/>
    <property type="match status" value="1"/>
</dbReference>
<dbReference type="InterPro" id="IPR002078">
    <property type="entry name" value="Sigma_54_int"/>
</dbReference>
<dbReference type="Gene3D" id="1.10.8.60">
    <property type="match status" value="1"/>
</dbReference>
<dbReference type="AlphaFoldDB" id="A0A1M6K8Z4"/>
<dbReference type="InterPro" id="IPR009057">
    <property type="entry name" value="Homeodomain-like_sf"/>
</dbReference>
<dbReference type="PANTHER" id="PTHR32071:SF57">
    <property type="entry name" value="C4-DICARBOXYLATE TRANSPORT TRANSCRIPTIONAL REGULATORY PROTEIN DCTD"/>
    <property type="match status" value="1"/>
</dbReference>
<dbReference type="SMART" id="SM00382">
    <property type="entry name" value="AAA"/>
    <property type="match status" value="1"/>
</dbReference>
<dbReference type="STRING" id="1121476.SAMN02745751_02825"/>
<dbReference type="OrthoDB" id="5411866at2"/>
<keyword evidence="1" id="KW-0547">Nucleotide-binding</keyword>
<keyword evidence="2" id="KW-0067">ATP-binding</keyword>
<dbReference type="RefSeq" id="WP_073050216.1">
    <property type="nucleotide sequence ID" value="NZ_FQZL01000025.1"/>
</dbReference>
<dbReference type="PROSITE" id="PS50045">
    <property type="entry name" value="SIGMA54_INTERACT_4"/>
    <property type="match status" value="1"/>
</dbReference>
<keyword evidence="6" id="KW-0238">DNA-binding</keyword>
<dbReference type="EMBL" id="FQZL01000025">
    <property type="protein sequence ID" value="SHJ55373.1"/>
    <property type="molecule type" value="Genomic_DNA"/>
</dbReference>
<dbReference type="GO" id="GO:0006355">
    <property type="term" value="P:regulation of DNA-templated transcription"/>
    <property type="evidence" value="ECO:0007669"/>
    <property type="project" value="InterPro"/>
</dbReference>
<dbReference type="Pfam" id="PF25601">
    <property type="entry name" value="AAA_lid_14"/>
    <property type="match status" value="1"/>
</dbReference>
<dbReference type="InterPro" id="IPR027417">
    <property type="entry name" value="P-loop_NTPase"/>
</dbReference>
<accession>A0A1M6K8Z4</accession>
<dbReference type="Gene3D" id="3.40.50.300">
    <property type="entry name" value="P-loop containing nucleotide triphosphate hydrolases"/>
    <property type="match status" value="1"/>
</dbReference>
<dbReference type="GO" id="GO:0043565">
    <property type="term" value="F:sequence-specific DNA binding"/>
    <property type="evidence" value="ECO:0007669"/>
    <property type="project" value="InterPro"/>
</dbReference>
<proteinExistence type="predicted"/>
<keyword evidence="3" id="KW-0805">Transcription regulation</keyword>
<dbReference type="SUPFAM" id="SSF46689">
    <property type="entry name" value="Homeodomain-like"/>
    <property type="match status" value="1"/>
</dbReference>
<name>A0A1M6K8Z4_9FIRM</name>
<reference evidence="6 7" key="1">
    <citation type="submission" date="2016-11" db="EMBL/GenBank/DDBJ databases">
        <authorList>
            <person name="Jaros S."/>
            <person name="Januszkiewicz K."/>
            <person name="Wedrychowicz H."/>
        </authorList>
    </citation>
    <scope>NUCLEOTIDE SEQUENCE [LARGE SCALE GENOMIC DNA]</scope>
    <source>
        <strain evidence="6 7">DSM 17477</strain>
    </source>
</reference>
<dbReference type="Proteomes" id="UP000184052">
    <property type="component" value="Unassembled WGS sequence"/>
</dbReference>
<dbReference type="CDD" id="cd00009">
    <property type="entry name" value="AAA"/>
    <property type="match status" value="1"/>
</dbReference>
<dbReference type="InterPro" id="IPR058031">
    <property type="entry name" value="AAA_lid_NorR"/>
</dbReference>
<dbReference type="Gene3D" id="1.10.10.60">
    <property type="entry name" value="Homeodomain-like"/>
    <property type="match status" value="1"/>
</dbReference>
<gene>
    <name evidence="6" type="ORF">SAMN02745751_02825</name>
</gene>
<evidence type="ECO:0000256" key="3">
    <source>
        <dbReference type="ARBA" id="ARBA00023015"/>
    </source>
</evidence>
<organism evidence="6 7">
    <name type="scientific">Dethiosulfatibacter aminovorans DSM 17477</name>
    <dbReference type="NCBI Taxonomy" id="1121476"/>
    <lineage>
        <taxon>Bacteria</taxon>
        <taxon>Bacillati</taxon>
        <taxon>Bacillota</taxon>
        <taxon>Tissierellia</taxon>
        <taxon>Dethiosulfatibacter</taxon>
    </lineage>
</organism>
<evidence type="ECO:0000256" key="4">
    <source>
        <dbReference type="ARBA" id="ARBA00023163"/>
    </source>
</evidence>
<dbReference type="Pfam" id="PF02954">
    <property type="entry name" value="HTH_8"/>
    <property type="match status" value="1"/>
</dbReference>
<dbReference type="PROSITE" id="PS00676">
    <property type="entry name" value="SIGMA54_INTERACT_2"/>
    <property type="match status" value="1"/>
</dbReference>
<dbReference type="GO" id="GO:0005524">
    <property type="term" value="F:ATP binding"/>
    <property type="evidence" value="ECO:0007669"/>
    <property type="project" value="UniProtKB-KW"/>
</dbReference>
<dbReference type="PANTHER" id="PTHR32071">
    <property type="entry name" value="TRANSCRIPTIONAL REGULATORY PROTEIN"/>
    <property type="match status" value="1"/>
</dbReference>
<keyword evidence="4" id="KW-0804">Transcription</keyword>
<evidence type="ECO:0000313" key="6">
    <source>
        <dbReference type="EMBL" id="SHJ55373.1"/>
    </source>
</evidence>
<evidence type="ECO:0000259" key="5">
    <source>
        <dbReference type="PROSITE" id="PS50045"/>
    </source>
</evidence>